<reference evidence="2 3" key="1">
    <citation type="journal article" date="2023" name="Hortic Res">
        <title>Pangenome of water caltrop reveals structural variations and asymmetric subgenome divergence after allopolyploidization.</title>
        <authorList>
            <person name="Zhang X."/>
            <person name="Chen Y."/>
            <person name="Wang L."/>
            <person name="Yuan Y."/>
            <person name="Fang M."/>
            <person name="Shi L."/>
            <person name="Lu R."/>
            <person name="Comes H.P."/>
            <person name="Ma Y."/>
            <person name="Chen Y."/>
            <person name="Huang G."/>
            <person name="Zhou Y."/>
            <person name="Zheng Z."/>
            <person name="Qiu Y."/>
        </authorList>
    </citation>
    <scope>NUCLEOTIDE SEQUENCE [LARGE SCALE GENOMIC DNA]</scope>
    <source>
        <tissue evidence="2">Roots</tissue>
    </source>
</reference>
<dbReference type="AlphaFoldDB" id="A0AAN7J997"/>
<evidence type="ECO:0000313" key="2">
    <source>
        <dbReference type="EMBL" id="KAK4741591.1"/>
    </source>
</evidence>
<sequence length="83" mass="9109">MKQRHVWVTLASPKRQCMLLGLSAWFVWADGGFHRHPSALALYVAVLSLGPHRVRPGSYQARSSGGSGPGRDPVRMLQKIQGS</sequence>
<evidence type="ECO:0000256" key="1">
    <source>
        <dbReference type="SAM" id="MobiDB-lite"/>
    </source>
</evidence>
<evidence type="ECO:0000313" key="3">
    <source>
        <dbReference type="Proteomes" id="UP001345219"/>
    </source>
</evidence>
<gene>
    <name evidence="2" type="ORF">SAY87_025179</name>
</gene>
<feature type="region of interest" description="Disordered" evidence="1">
    <location>
        <begin position="55"/>
        <end position="83"/>
    </location>
</feature>
<proteinExistence type="predicted"/>
<protein>
    <submittedName>
        <fullName evidence="2">Uncharacterized protein</fullName>
    </submittedName>
</protein>
<comment type="caution">
    <text evidence="2">The sequence shown here is derived from an EMBL/GenBank/DDBJ whole genome shotgun (WGS) entry which is preliminary data.</text>
</comment>
<accession>A0AAN7J997</accession>
<organism evidence="2 3">
    <name type="scientific">Trapa incisa</name>
    <dbReference type="NCBI Taxonomy" id="236973"/>
    <lineage>
        <taxon>Eukaryota</taxon>
        <taxon>Viridiplantae</taxon>
        <taxon>Streptophyta</taxon>
        <taxon>Embryophyta</taxon>
        <taxon>Tracheophyta</taxon>
        <taxon>Spermatophyta</taxon>
        <taxon>Magnoliopsida</taxon>
        <taxon>eudicotyledons</taxon>
        <taxon>Gunneridae</taxon>
        <taxon>Pentapetalae</taxon>
        <taxon>rosids</taxon>
        <taxon>malvids</taxon>
        <taxon>Myrtales</taxon>
        <taxon>Lythraceae</taxon>
        <taxon>Trapa</taxon>
    </lineage>
</organism>
<dbReference type="EMBL" id="JAXIOK010000024">
    <property type="protein sequence ID" value="KAK4741591.1"/>
    <property type="molecule type" value="Genomic_DNA"/>
</dbReference>
<keyword evidence="3" id="KW-1185">Reference proteome</keyword>
<dbReference type="Proteomes" id="UP001345219">
    <property type="component" value="Chromosome 19"/>
</dbReference>
<name>A0AAN7J997_9MYRT</name>